<organism evidence="2 3">
    <name type="scientific">Pleurodeles waltl</name>
    <name type="common">Iberian ribbed newt</name>
    <dbReference type="NCBI Taxonomy" id="8319"/>
    <lineage>
        <taxon>Eukaryota</taxon>
        <taxon>Metazoa</taxon>
        <taxon>Chordata</taxon>
        <taxon>Craniata</taxon>
        <taxon>Vertebrata</taxon>
        <taxon>Euteleostomi</taxon>
        <taxon>Amphibia</taxon>
        <taxon>Batrachia</taxon>
        <taxon>Caudata</taxon>
        <taxon>Salamandroidea</taxon>
        <taxon>Salamandridae</taxon>
        <taxon>Pleurodelinae</taxon>
        <taxon>Pleurodeles</taxon>
    </lineage>
</organism>
<evidence type="ECO:0000313" key="2">
    <source>
        <dbReference type="EMBL" id="KAJ1121043.1"/>
    </source>
</evidence>
<reference evidence="2" key="1">
    <citation type="journal article" date="2022" name="bioRxiv">
        <title>Sequencing and chromosome-scale assembly of the giantPleurodeles waltlgenome.</title>
        <authorList>
            <person name="Brown T."/>
            <person name="Elewa A."/>
            <person name="Iarovenko S."/>
            <person name="Subramanian E."/>
            <person name="Araus A.J."/>
            <person name="Petzold A."/>
            <person name="Susuki M."/>
            <person name="Suzuki K.-i.T."/>
            <person name="Hayashi T."/>
            <person name="Toyoda A."/>
            <person name="Oliveira C."/>
            <person name="Osipova E."/>
            <person name="Leigh N.D."/>
            <person name="Simon A."/>
            <person name="Yun M.H."/>
        </authorList>
    </citation>
    <scope>NUCLEOTIDE SEQUENCE</scope>
    <source>
        <strain evidence="2">20211129_DDA</strain>
        <tissue evidence="2">Liver</tissue>
    </source>
</reference>
<keyword evidence="3" id="KW-1185">Reference proteome</keyword>
<name>A0AAV7NY93_PLEWA</name>
<protein>
    <submittedName>
        <fullName evidence="2">Uncharacterized protein</fullName>
    </submittedName>
</protein>
<sequence length="131" mass="13455">MAGAPAASAVGELSEGTRKTSLRQAQHGHLGPASGSLVVTEGPPGLPNPRWRPWLASSPGAVRVANHKVAARAGRSCRAVTGRHHFRRSPERETAAGTGDTGRARPGVAAAGLRPAQRERGPRPRGAAGGR</sequence>
<evidence type="ECO:0000256" key="1">
    <source>
        <dbReference type="SAM" id="MobiDB-lite"/>
    </source>
</evidence>
<dbReference type="Proteomes" id="UP001066276">
    <property type="component" value="Chromosome 8"/>
</dbReference>
<feature type="region of interest" description="Disordered" evidence="1">
    <location>
        <begin position="79"/>
        <end position="131"/>
    </location>
</feature>
<feature type="region of interest" description="Disordered" evidence="1">
    <location>
        <begin position="1"/>
        <end position="52"/>
    </location>
</feature>
<dbReference type="AlphaFoldDB" id="A0AAV7NY93"/>
<evidence type="ECO:0000313" key="3">
    <source>
        <dbReference type="Proteomes" id="UP001066276"/>
    </source>
</evidence>
<proteinExistence type="predicted"/>
<gene>
    <name evidence="2" type="ORF">NDU88_009171</name>
</gene>
<comment type="caution">
    <text evidence="2">The sequence shown here is derived from an EMBL/GenBank/DDBJ whole genome shotgun (WGS) entry which is preliminary data.</text>
</comment>
<dbReference type="EMBL" id="JANPWB010000012">
    <property type="protein sequence ID" value="KAJ1121043.1"/>
    <property type="molecule type" value="Genomic_DNA"/>
</dbReference>
<accession>A0AAV7NY93</accession>